<keyword evidence="10 14" id="KW-0408">Iron</keyword>
<evidence type="ECO:0000256" key="9">
    <source>
        <dbReference type="ARBA" id="ARBA00022840"/>
    </source>
</evidence>
<dbReference type="FunFam" id="3.90.320.10:FF:000006">
    <property type="entry name" value="ATP-dependent helicase/deoxyribonuclease subunit B"/>
    <property type="match status" value="1"/>
</dbReference>
<dbReference type="InterPro" id="IPR014017">
    <property type="entry name" value="DNA_helicase_UvrD-like_C"/>
</dbReference>
<dbReference type="GO" id="GO:0046872">
    <property type="term" value="F:metal ion binding"/>
    <property type="evidence" value="ECO:0007669"/>
    <property type="project" value="UniProtKB-KW"/>
</dbReference>
<evidence type="ECO:0000256" key="2">
    <source>
        <dbReference type="ARBA" id="ARBA00022722"/>
    </source>
</evidence>
<evidence type="ECO:0000256" key="8">
    <source>
        <dbReference type="ARBA" id="ARBA00022839"/>
    </source>
</evidence>
<evidence type="ECO:0000256" key="4">
    <source>
        <dbReference type="ARBA" id="ARBA00022741"/>
    </source>
</evidence>
<evidence type="ECO:0000256" key="12">
    <source>
        <dbReference type="ARBA" id="ARBA00023125"/>
    </source>
</evidence>
<organism evidence="16 17">
    <name type="scientific">Niallia taxi</name>
    <dbReference type="NCBI Taxonomy" id="2499688"/>
    <lineage>
        <taxon>Bacteria</taxon>
        <taxon>Bacillati</taxon>
        <taxon>Bacillota</taxon>
        <taxon>Bacilli</taxon>
        <taxon>Bacillales</taxon>
        <taxon>Bacillaceae</taxon>
        <taxon>Niallia</taxon>
    </lineage>
</organism>
<dbReference type="Gene3D" id="3.40.50.300">
    <property type="entry name" value="P-loop containing nucleotide triphosphate hydrolases"/>
    <property type="match status" value="4"/>
</dbReference>
<comment type="cofactor">
    <cofactor evidence="14">
        <name>Mg(2+)</name>
        <dbReference type="ChEBI" id="CHEBI:18420"/>
    </cofactor>
</comment>
<evidence type="ECO:0000256" key="5">
    <source>
        <dbReference type="ARBA" id="ARBA00022763"/>
    </source>
</evidence>
<evidence type="ECO:0000256" key="14">
    <source>
        <dbReference type="HAMAP-Rule" id="MF_01452"/>
    </source>
</evidence>
<dbReference type="GO" id="GO:0051539">
    <property type="term" value="F:4 iron, 4 sulfur cluster binding"/>
    <property type="evidence" value="ECO:0007669"/>
    <property type="project" value="UniProtKB-KW"/>
</dbReference>
<dbReference type="InterPro" id="IPR014140">
    <property type="entry name" value="DNA_helicase_suAddB"/>
</dbReference>
<name>A0A437KH26_9BACI</name>
<keyword evidence="2 14" id="KW-0540">Nuclease</keyword>
<dbReference type="GO" id="GO:0003690">
    <property type="term" value="F:double-stranded DNA binding"/>
    <property type="evidence" value="ECO:0007669"/>
    <property type="project" value="UniProtKB-UniRule"/>
</dbReference>
<dbReference type="SUPFAM" id="SSF52540">
    <property type="entry name" value="P-loop containing nucleoside triphosphate hydrolases"/>
    <property type="match status" value="1"/>
</dbReference>
<dbReference type="AlphaFoldDB" id="A0A437KH26"/>
<dbReference type="InterPro" id="IPR027417">
    <property type="entry name" value="P-loop_NTPase"/>
</dbReference>
<comment type="similarity">
    <text evidence="14">Belongs to the helicase family. AddB/RexB type 1 subfamily.</text>
</comment>
<keyword evidence="9 14" id="KW-0067">ATP-binding</keyword>
<dbReference type="InterPro" id="IPR038726">
    <property type="entry name" value="PDDEXK_AddAB-type"/>
</dbReference>
<evidence type="ECO:0000313" key="17">
    <source>
        <dbReference type="Proteomes" id="UP000288024"/>
    </source>
</evidence>
<keyword evidence="7 14" id="KW-0347">Helicase</keyword>
<comment type="subunit">
    <text evidence="14">Heterodimer of AddA and AddB.</text>
</comment>
<evidence type="ECO:0000259" key="15">
    <source>
        <dbReference type="PROSITE" id="PS51217"/>
    </source>
</evidence>
<dbReference type="InterPro" id="IPR049035">
    <property type="entry name" value="ADDB_N"/>
</dbReference>
<evidence type="ECO:0000256" key="13">
    <source>
        <dbReference type="ARBA" id="ARBA00023204"/>
    </source>
</evidence>
<dbReference type="PANTHER" id="PTHR30591">
    <property type="entry name" value="RECBCD ENZYME SUBUNIT RECC"/>
    <property type="match status" value="1"/>
</dbReference>
<feature type="binding site" evidence="14">
    <location>
        <position position="1129"/>
    </location>
    <ligand>
        <name>[4Fe-4S] cluster</name>
        <dbReference type="ChEBI" id="CHEBI:49883"/>
    </ligand>
</feature>
<keyword evidence="6 14" id="KW-0378">Hydrolase</keyword>
<proteinExistence type="inferred from homology"/>
<sequence length="1165" mass="133680">MSVRLLAGRSGSGKTAFCIDSIREKLFADPEGNPIIYLVPDQMTFMSDQNLAGSEGLGGMFRAQVYSFTRLAWRVLQETGGISRQHINSVGISMLIRSIIEEKKEELSLFKKVADKNGFIGQVEQLVTEFRRYCVTPEELGGRQQGIAEAGNTDRALLDKLHDLEIIYQSFEENMLGKYIDGEDYFRLLAEKISSSEYLKKAEVFIDGFYSFTPQEYLILQQLIQTCKNVTITFTVDEPDRNSFANELDLFRMSKETYATIYSFAKQLGVEVEEEFFGEIHRDLHESLKHIEAHFDSRPAVPYSGDSAVRFAESVNPRAEIEGVAREIKKLIRQQGYRYRDISLLSRNTGEYQNIIETIFADYEIPFFIDQKRTMHFHPLVELIRSTLEIIETNWRYEPVFRAVKTELLFPLHMRKSNIREKVDKLENYCLAYGIKGDKWTRKERWKYRRFQGLEWDQGVQTDSEKQMEQELNELRLSLAAPIMRLANRLKRAKTGRAKCEALYLYLEELEVPEKMDLWKAELEEKGELVKAGEHDQAWNSIVDLLDQFVEILGEEEMARKQFATILDAGLDTLKFSLVPPAIDQVLIADLENSRLGRIKAAFVIGLNEGVFPAKFTDDGIFADSDRESLVEAGMKLAPTSKTRLLDEEFLAYKAFTSASERLYLTYPLANDEGKSLLPSLYVKRMRDLVPEAKTLYFMADPKELSELGQLGYAVDLKTSLSYLNGQLQLKKRHYPIYDFWWDVYNAYIENDQWRAAAKKVFSSLTYQNRTSSLADETSTMLYGESITASVSRMELFQSCPFSHFATHGLKLKERQVYRLEAPAIGDLFHAALKYIAETVLHENMMWSDLTKEQCEMLAKDAVEMLAPKLQNEILLSTNRHHYIKRKLEQIISRASFILSEHAKYSGFAPIDLELEFGPKGKLPPMGFSLRNGTKMELVGRIDRVDKAELDNEVYLRVIDYKSSAHELNMNEVYYGLSLQMLTYLDLIISNSSILVEKEANPAGVLYFHVHNPVLSTKKVLTLDEIEEELFKKFKMNGLMLGKEDVIKLMDGSLEKGDSPIVPAGVKTDGTLTKRSKVASREDFSSLQKFVRHKYVETGNKIIGGNVEIAPYQLKEKSPCTFCSFKSVCQFDEGLESNQYRKLQTFSKEEALELIRKEANANENY</sequence>
<keyword evidence="12 14" id="KW-0238">DNA-binding</keyword>
<keyword evidence="17" id="KW-1185">Reference proteome</keyword>
<evidence type="ECO:0000256" key="7">
    <source>
        <dbReference type="ARBA" id="ARBA00022806"/>
    </source>
</evidence>
<keyword evidence="5 14" id="KW-0227">DNA damage</keyword>
<comment type="cofactor">
    <cofactor evidence="14">
        <name>[4Fe-4S] cluster</name>
        <dbReference type="ChEBI" id="CHEBI:49883"/>
    </cofactor>
    <text evidence="14">Binds 1 [4Fe-4S] cluster.</text>
</comment>
<dbReference type="Pfam" id="PF21445">
    <property type="entry name" value="ADDB_N"/>
    <property type="match status" value="1"/>
</dbReference>
<dbReference type="NCBIfam" id="TIGR02773">
    <property type="entry name" value="addB_Gpos"/>
    <property type="match status" value="1"/>
</dbReference>
<dbReference type="PANTHER" id="PTHR30591:SF1">
    <property type="entry name" value="RECBCD ENZYME SUBUNIT RECC"/>
    <property type="match status" value="1"/>
</dbReference>
<evidence type="ECO:0000256" key="10">
    <source>
        <dbReference type="ARBA" id="ARBA00023004"/>
    </source>
</evidence>
<dbReference type="Pfam" id="PF12705">
    <property type="entry name" value="PDDEXK_1"/>
    <property type="match status" value="1"/>
</dbReference>
<keyword evidence="1 14" id="KW-0004">4Fe-4S</keyword>
<dbReference type="EC" id="3.1.-.-" evidence="14"/>
<feature type="domain" description="UvrD-like helicase C-terminal" evidence="15">
    <location>
        <begin position="278"/>
        <end position="584"/>
    </location>
</feature>
<dbReference type="GO" id="GO:0005524">
    <property type="term" value="F:ATP binding"/>
    <property type="evidence" value="ECO:0007669"/>
    <property type="project" value="UniProtKB-UniRule"/>
</dbReference>
<evidence type="ECO:0000256" key="1">
    <source>
        <dbReference type="ARBA" id="ARBA00022485"/>
    </source>
</evidence>
<evidence type="ECO:0000313" key="16">
    <source>
        <dbReference type="EMBL" id="RVT67621.1"/>
    </source>
</evidence>
<reference evidence="16 17" key="1">
    <citation type="submission" date="2019-01" db="EMBL/GenBank/DDBJ databases">
        <title>Bacillus sp. M5HDSG1-1, whole genome shotgun sequence.</title>
        <authorList>
            <person name="Tuo L."/>
        </authorList>
    </citation>
    <scope>NUCLEOTIDE SEQUENCE [LARGE SCALE GENOMIC DNA]</scope>
    <source>
        <strain evidence="16 17">M5HDSG1-1</strain>
    </source>
</reference>
<comment type="function">
    <text evidence="14">The heterodimer acts as both an ATP-dependent DNA helicase and an ATP-dependent, dual-direction single-stranded exonuclease. Recognizes the chi site generating a DNA molecule suitable for the initiation of homologous recombination. The AddB subunit has 5' -&gt; 3' nuclease activity but not helicase activity.</text>
</comment>
<keyword evidence="11 14" id="KW-0411">Iron-sulfur</keyword>
<evidence type="ECO:0000256" key="3">
    <source>
        <dbReference type="ARBA" id="ARBA00022723"/>
    </source>
</evidence>
<feature type="binding site" evidence="14">
    <location>
        <position position="1123"/>
    </location>
    <ligand>
        <name>[4Fe-4S] cluster</name>
        <dbReference type="ChEBI" id="CHEBI:49883"/>
    </ligand>
</feature>
<gene>
    <name evidence="14 16" type="primary">addB</name>
    <name evidence="16" type="ORF">EM808_03850</name>
</gene>
<evidence type="ECO:0000256" key="6">
    <source>
        <dbReference type="ARBA" id="ARBA00022801"/>
    </source>
</evidence>
<feature type="binding site" evidence="14">
    <location>
        <position position="1120"/>
    </location>
    <ligand>
        <name>[4Fe-4S] cluster</name>
        <dbReference type="ChEBI" id="CHEBI:49883"/>
    </ligand>
</feature>
<accession>A0A437KH26</accession>
<protein>
    <recommendedName>
        <fullName evidence="14">ATP-dependent helicase/deoxyribonuclease subunit B</fullName>
        <ecNumber evidence="14">3.1.-.-</ecNumber>
    </recommendedName>
    <alternativeName>
        <fullName evidence="14">ATP-dependent helicase/nuclease subunit AddB</fullName>
    </alternativeName>
</protein>
<evidence type="ECO:0000256" key="11">
    <source>
        <dbReference type="ARBA" id="ARBA00023014"/>
    </source>
</evidence>
<dbReference type="GO" id="GO:0004386">
    <property type="term" value="F:helicase activity"/>
    <property type="evidence" value="ECO:0007669"/>
    <property type="project" value="UniProtKB-KW"/>
</dbReference>
<keyword evidence="4 14" id="KW-0547">Nucleotide-binding</keyword>
<dbReference type="Proteomes" id="UP000288024">
    <property type="component" value="Unassembled WGS sequence"/>
</dbReference>
<dbReference type="HAMAP" id="MF_01452">
    <property type="entry name" value="AddB_type1"/>
    <property type="match status" value="1"/>
</dbReference>
<dbReference type="EMBL" id="RZTZ01000001">
    <property type="protein sequence ID" value="RVT67621.1"/>
    <property type="molecule type" value="Genomic_DNA"/>
</dbReference>
<dbReference type="Gene3D" id="3.90.320.10">
    <property type="match status" value="1"/>
</dbReference>
<dbReference type="GO" id="GO:0008409">
    <property type="term" value="F:5'-3' exonuclease activity"/>
    <property type="evidence" value="ECO:0007669"/>
    <property type="project" value="UniProtKB-UniRule"/>
</dbReference>
<dbReference type="GO" id="GO:0000724">
    <property type="term" value="P:double-strand break repair via homologous recombination"/>
    <property type="evidence" value="ECO:0007669"/>
    <property type="project" value="UniProtKB-UniRule"/>
</dbReference>
<comment type="caution">
    <text evidence="16">The sequence shown here is derived from an EMBL/GenBank/DDBJ whole genome shotgun (WGS) entry which is preliminary data.</text>
</comment>
<feature type="binding site" evidence="14">
    <location>
        <position position="800"/>
    </location>
    <ligand>
        <name>[4Fe-4S] cluster</name>
        <dbReference type="ChEBI" id="CHEBI:49883"/>
    </ligand>
</feature>
<dbReference type="RefSeq" id="WP_127736085.1">
    <property type="nucleotide sequence ID" value="NZ_RZTZ01000001.1"/>
</dbReference>
<keyword evidence="13 14" id="KW-0234">DNA repair</keyword>
<dbReference type="InterPro" id="IPR011604">
    <property type="entry name" value="PDDEXK-like_dom_sf"/>
</dbReference>
<keyword evidence="8 14" id="KW-0269">Exonuclease</keyword>
<comment type="miscellaneous">
    <text evidence="14">Despite having conserved helicase domains, this subunit does not have helicase activity.</text>
</comment>
<keyword evidence="3 14" id="KW-0479">Metal-binding</keyword>
<dbReference type="PROSITE" id="PS51217">
    <property type="entry name" value="UVRD_HELICASE_CTER"/>
    <property type="match status" value="1"/>
</dbReference>
<dbReference type="Gene3D" id="6.10.140.1030">
    <property type="match status" value="1"/>
</dbReference>